<evidence type="ECO:0000256" key="4">
    <source>
        <dbReference type="ARBA" id="ARBA00022787"/>
    </source>
</evidence>
<dbReference type="Gene3D" id="1.50.40.10">
    <property type="entry name" value="Mitochondrial carrier domain"/>
    <property type="match status" value="1"/>
</dbReference>
<feature type="transmembrane region" description="Helical" evidence="8">
    <location>
        <begin position="189"/>
        <end position="210"/>
    </location>
</feature>
<keyword evidence="4" id="KW-1000">Mitochondrion outer membrane</keyword>
<dbReference type="PANTHER" id="PTHR10780">
    <property type="entry name" value="MITOCHONDRIAL CARRIER HOMOLOG"/>
    <property type="match status" value="1"/>
</dbReference>
<dbReference type="InterPro" id="IPR023395">
    <property type="entry name" value="MCP_dom_sf"/>
</dbReference>
<dbReference type="Proteomes" id="UP000783686">
    <property type="component" value="Unassembled WGS sequence"/>
</dbReference>
<evidence type="ECO:0000256" key="8">
    <source>
        <dbReference type="SAM" id="Phobius"/>
    </source>
</evidence>
<evidence type="ECO:0000256" key="3">
    <source>
        <dbReference type="ARBA" id="ARBA00022737"/>
    </source>
</evidence>
<dbReference type="GO" id="GO:0005741">
    <property type="term" value="C:mitochondrial outer membrane"/>
    <property type="evidence" value="ECO:0007669"/>
    <property type="project" value="UniProtKB-SubCell"/>
</dbReference>
<keyword evidence="10" id="KW-1185">Reference proteome</keyword>
<evidence type="ECO:0000313" key="10">
    <source>
        <dbReference type="Proteomes" id="UP000614601"/>
    </source>
</evidence>
<name>A0A811KBV1_9BILA</name>
<proteinExistence type="predicted"/>
<keyword evidence="7 8" id="KW-0472">Membrane</keyword>
<keyword evidence="2 8" id="KW-0812">Transmembrane</keyword>
<sequence>MDDFEVARKVDETDIKSLVLTNLKRHMLLHPYILVKHLVAFTYKPLLLHNNSELYFFNTNLTGYLQTLYYNHGKDIYLTGIDTSIAINTISNITWSFLPTYFDLNYNGFKDEDDKSLSEYDMTEHQSIVKHTRAAFKQCTFNAVLAVVQRPFYVVLTRQLAFYMFNNASPPFVIPMLKDIGDTEGLPGLFSGVIPAIIHTVFATSAYWALRFFFSRFIVHTQRVAIKKNSSYLHSLVSFVKENMNMGLWAIWFYTDLKFDDFDREGKLLALGDVLDLAEIDGKR</sequence>
<evidence type="ECO:0000256" key="2">
    <source>
        <dbReference type="ARBA" id="ARBA00022692"/>
    </source>
</evidence>
<keyword evidence="6" id="KW-0496">Mitochondrion</keyword>
<evidence type="ECO:0000256" key="1">
    <source>
        <dbReference type="ARBA" id="ARBA00004374"/>
    </source>
</evidence>
<organism evidence="9 10">
    <name type="scientific">Bursaphelenchus okinawaensis</name>
    <dbReference type="NCBI Taxonomy" id="465554"/>
    <lineage>
        <taxon>Eukaryota</taxon>
        <taxon>Metazoa</taxon>
        <taxon>Ecdysozoa</taxon>
        <taxon>Nematoda</taxon>
        <taxon>Chromadorea</taxon>
        <taxon>Rhabditida</taxon>
        <taxon>Tylenchina</taxon>
        <taxon>Tylenchomorpha</taxon>
        <taxon>Aphelenchoidea</taxon>
        <taxon>Aphelenchoididae</taxon>
        <taxon>Bursaphelenchus</taxon>
    </lineage>
</organism>
<dbReference type="OrthoDB" id="10253709at2759"/>
<dbReference type="PANTHER" id="PTHR10780:SF18">
    <property type="entry name" value="LD43650P"/>
    <property type="match status" value="1"/>
</dbReference>
<protein>
    <submittedName>
        <fullName evidence="9">Uncharacterized protein</fullName>
    </submittedName>
</protein>
<dbReference type="EMBL" id="CAJFCW020000002">
    <property type="protein sequence ID" value="CAG9097919.1"/>
    <property type="molecule type" value="Genomic_DNA"/>
</dbReference>
<comment type="caution">
    <text evidence="9">The sequence shown here is derived from an EMBL/GenBank/DDBJ whole genome shotgun (WGS) entry which is preliminary data.</text>
</comment>
<gene>
    <name evidence="9" type="ORF">BOKJ2_LOCUS4664</name>
</gene>
<dbReference type="AlphaFoldDB" id="A0A811KBV1"/>
<evidence type="ECO:0000256" key="5">
    <source>
        <dbReference type="ARBA" id="ARBA00022989"/>
    </source>
</evidence>
<evidence type="ECO:0000313" key="9">
    <source>
        <dbReference type="EMBL" id="CAD5212863.1"/>
    </source>
</evidence>
<comment type="subcellular location">
    <subcellularLocation>
        <location evidence="1">Mitochondrion outer membrane</location>
        <topology evidence="1">Multi-pass membrane protein</topology>
    </subcellularLocation>
</comment>
<keyword evidence="3" id="KW-0677">Repeat</keyword>
<evidence type="ECO:0000256" key="6">
    <source>
        <dbReference type="ARBA" id="ARBA00023128"/>
    </source>
</evidence>
<evidence type="ECO:0000256" key="7">
    <source>
        <dbReference type="ARBA" id="ARBA00023136"/>
    </source>
</evidence>
<keyword evidence="5 8" id="KW-1133">Transmembrane helix</keyword>
<reference evidence="9" key="1">
    <citation type="submission" date="2020-09" db="EMBL/GenBank/DDBJ databases">
        <authorList>
            <person name="Kikuchi T."/>
        </authorList>
    </citation>
    <scope>NUCLEOTIDE SEQUENCE</scope>
    <source>
        <strain evidence="9">SH1</strain>
    </source>
</reference>
<dbReference type="EMBL" id="CAJFDH010000002">
    <property type="protein sequence ID" value="CAD5212863.1"/>
    <property type="molecule type" value="Genomic_DNA"/>
</dbReference>
<accession>A0A811KBV1</accession>
<dbReference type="SUPFAM" id="SSF103506">
    <property type="entry name" value="Mitochondrial carrier"/>
    <property type="match status" value="1"/>
</dbReference>
<dbReference type="Proteomes" id="UP000614601">
    <property type="component" value="Unassembled WGS sequence"/>
</dbReference>